<dbReference type="EMBL" id="JAMZIH010000451">
    <property type="protein sequence ID" value="KAJ1679328.1"/>
    <property type="molecule type" value="Genomic_DNA"/>
</dbReference>
<reference evidence="1" key="1">
    <citation type="submission" date="2022-06" db="EMBL/GenBank/DDBJ databases">
        <title>Phylogenomic reconstructions and comparative analyses of Kickxellomycotina fungi.</title>
        <authorList>
            <person name="Reynolds N.K."/>
            <person name="Stajich J.E."/>
            <person name="Barry K."/>
            <person name="Grigoriev I.V."/>
            <person name="Crous P."/>
            <person name="Smith M.E."/>
        </authorList>
    </citation>
    <scope>NUCLEOTIDE SEQUENCE</scope>
    <source>
        <strain evidence="1">RSA 2271</strain>
    </source>
</reference>
<gene>
    <name evidence="1" type="ORF">EV182_002275</name>
</gene>
<name>A0ACC1HW55_9FUNG</name>
<sequence length="636" mass="69196">MGPEALISILVGSTVVDQVKHLYLNNGDPSEEEVLEYSRALVSTVCMLVGILATALGLARFGFMDSILAEPALRGFITGAACVIIIDQLMPLLGLKVPPGDADELLHASPITRIRYLLDHLDGISRVALAIGVGSLVFLVAMRFVKRRWRRVGAIRNIPEILVTVVAATIVSWFVRLDTRGVVVLGSVDATFPMPRLPRLPSEVNPRDVLSTAITITVIGVTESLIVAREYASRNHYSVSSNRELVAIGMSNFVGAFFGAYPAFGSLTRSKLNDRSGGRSQLSGLVIFAFVLTSLLWLLPLLQYLPKPVLCAIIVNTALSLLTRTPREVRFLANIRAWDDLLLLFVIFAVTVLGSVDMGLLLAVAISVVVVIKRSNMPKITLLGRPTTAANPSAATTFTATQGIPRASDLSMVPTTLSGSSGRQHVTFRPIQQLSSPRARPGHPRQPATPNAVYSGVTSHNEPGFGYSDDEFVDDEGEDEDERVELVEGVLIIRIEEPLYFANTNQLQARLRRLELYGDMRVHPSESARLAPVQAVIFDVASMPSLDGSAMSTLSNIVTQYHLRNVIVGFVDTVPAVMEMFKLSGLYDRVGSDMFFDSIQHALEYLESLAVVPQPVAMVGVVTQDSHLDYFSDAGF</sequence>
<evidence type="ECO:0000313" key="1">
    <source>
        <dbReference type="EMBL" id="KAJ1679328.1"/>
    </source>
</evidence>
<protein>
    <submittedName>
        <fullName evidence="1">Uncharacterized protein</fullName>
    </submittedName>
</protein>
<keyword evidence="2" id="KW-1185">Reference proteome</keyword>
<evidence type="ECO:0000313" key="2">
    <source>
        <dbReference type="Proteomes" id="UP001145114"/>
    </source>
</evidence>
<comment type="caution">
    <text evidence="1">The sequence shown here is derived from an EMBL/GenBank/DDBJ whole genome shotgun (WGS) entry which is preliminary data.</text>
</comment>
<organism evidence="1 2">
    <name type="scientific">Spiromyces aspiralis</name>
    <dbReference type="NCBI Taxonomy" id="68401"/>
    <lineage>
        <taxon>Eukaryota</taxon>
        <taxon>Fungi</taxon>
        <taxon>Fungi incertae sedis</taxon>
        <taxon>Zoopagomycota</taxon>
        <taxon>Kickxellomycotina</taxon>
        <taxon>Kickxellomycetes</taxon>
        <taxon>Kickxellales</taxon>
        <taxon>Kickxellaceae</taxon>
        <taxon>Spiromyces</taxon>
    </lineage>
</organism>
<accession>A0ACC1HW55</accession>
<proteinExistence type="predicted"/>
<dbReference type="Proteomes" id="UP001145114">
    <property type="component" value="Unassembled WGS sequence"/>
</dbReference>